<evidence type="ECO:0000313" key="6">
    <source>
        <dbReference type="EMBL" id="HER43832.1"/>
    </source>
</evidence>
<reference evidence="6" key="1">
    <citation type="journal article" date="2020" name="mSystems">
        <title>Genome- and Community-Level Interaction Insights into Carbon Utilization and Element Cycling Functions of Hydrothermarchaeota in Hydrothermal Sediment.</title>
        <authorList>
            <person name="Zhou Z."/>
            <person name="Liu Y."/>
            <person name="Xu W."/>
            <person name="Pan J."/>
            <person name="Luo Z.H."/>
            <person name="Li M."/>
        </authorList>
    </citation>
    <scope>NUCLEOTIDE SEQUENCE [LARGE SCALE GENOMIC DNA]</scope>
    <source>
        <strain evidence="6">SpSt-1233</strain>
    </source>
</reference>
<dbReference type="SUPFAM" id="SSF56112">
    <property type="entry name" value="Protein kinase-like (PK-like)"/>
    <property type="match status" value="1"/>
</dbReference>
<comment type="caution">
    <text evidence="6">The sequence shown here is derived from an EMBL/GenBank/DDBJ whole genome shotgun (WGS) entry which is preliminary data.</text>
</comment>
<accession>A0A7V2F3H8</accession>
<dbReference type="SUPFAM" id="SSF48452">
    <property type="entry name" value="TPR-like"/>
    <property type="match status" value="1"/>
</dbReference>
<dbReference type="Gene3D" id="1.10.510.10">
    <property type="entry name" value="Transferase(Phosphotransferase) domain 1"/>
    <property type="match status" value="1"/>
</dbReference>
<keyword evidence="5" id="KW-0812">Transmembrane</keyword>
<dbReference type="InterPro" id="IPR019734">
    <property type="entry name" value="TPR_rpt"/>
</dbReference>
<organism evidence="6">
    <name type="scientific">Eiseniibacteriota bacterium</name>
    <dbReference type="NCBI Taxonomy" id="2212470"/>
    <lineage>
        <taxon>Bacteria</taxon>
        <taxon>Candidatus Eiseniibacteriota</taxon>
    </lineage>
</organism>
<evidence type="ECO:0000256" key="1">
    <source>
        <dbReference type="ARBA" id="ARBA00022737"/>
    </source>
</evidence>
<dbReference type="InterPro" id="IPR050498">
    <property type="entry name" value="Ycf3"/>
</dbReference>
<dbReference type="Gene3D" id="3.40.50.10610">
    <property type="entry name" value="ABC-type transport auxiliary lipoprotein component"/>
    <property type="match status" value="1"/>
</dbReference>
<keyword evidence="5" id="KW-0472">Membrane</keyword>
<dbReference type="Gene3D" id="1.25.40.10">
    <property type="entry name" value="Tetratricopeptide repeat domain"/>
    <property type="match status" value="1"/>
</dbReference>
<evidence type="ECO:0000256" key="3">
    <source>
        <dbReference type="PROSITE-ProRule" id="PRU00339"/>
    </source>
</evidence>
<evidence type="ECO:0000256" key="4">
    <source>
        <dbReference type="SAM" id="MobiDB-lite"/>
    </source>
</evidence>
<evidence type="ECO:0000256" key="2">
    <source>
        <dbReference type="ARBA" id="ARBA00022803"/>
    </source>
</evidence>
<evidence type="ECO:0000256" key="5">
    <source>
        <dbReference type="SAM" id="Phobius"/>
    </source>
</evidence>
<feature type="non-terminal residue" evidence="6">
    <location>
        <position position="561"/>
    </location>
</feature>
<gene>
    <name evidence="6" type="ORF">ENO08_05180</name>
</gene>
<dbReference type="Proteomes" id="UP000886069">
    <property type="component" value="Unassembled WGS sequence"/>
</dbReference>
<dbReference type="PANTHER" id="PTHR44858:SF1">
    <property type="entry name" value="UDP-N-ACETYLGLUCOSAMINE--PEPTIDE N-ACETYLGLUCOSAMINYLTRANSFERASE SPINDLY-RELATED"/>
    <property type="match status" value="1"/>
</dbReference>
<dbReference type="Pfam" id="PF13431">
    <property type="entry name" value="TPR_17"/>
    <property type="match status" value="1"/>
</dbReference>
<name>A0A7V2F3H8_UNCEI</name>
<sequence length="561" mass="63166">LYEMLTANLPFQGEYDSAMMYSILNEEPEPIQSYRSGLSSELLHVVNRALEKKPDERYQSVKDMLIDLKRLKRDTDRVSRDSAAYRAAVGTGGPPPGPTSAHPSGPTPGPPRRRKRSYLIGGAVAAAAIIVALALIGRNLFRSVPADSAFGENSVAVMYFENSSGEEDLGKILADMLTSNLSRCEQLDVVSSQHLFDILKRMGMEDVEAIDRSVATGVAVNAGVRSMLLGSIYRVGGTLTANAQLCDVRTGKVLGAAQARGSRVEDVFEMVNTLTRDVITLMGVASEKGDEELRINDVTTNSYEAYKHYVKGWEHINRFAWKSAWAEFEEALRIDSTFAMAHTSSAFVTTIFKSNPTSDLGPEREAIRMAKKHSERATEKERYFIEVMDQFVHREYERAVETCREMAAAYPNSRATYGLMAVGYFNLGYWRKAIEAWDHVLALDPEDGNAYNMRAYCYAYLGEYDKAIQSVGNYIAVMPDVSNTYDSACEIYIMMERYDDAYRVCEDALRVNPDWTKFRQLQSYIHLFRGEHREALEMNRRLMETNPTKALELGHERGCFY</sequence>
<proteinExistence type="predicted"/>
<keyword evidence="2 3" id="KW-0802">TPR repeat</keyword>
<dbReference type="InterPro" id="IPR011009">
    <property type="entry name" value="Kinase-like_dom_sf"/>
</dbReference>
<dbReference type="EMBL" id="DSEC01000364">
    <property type="protein sequence ID" value="HER43832.1"/>
    <property type="molecule type" value="Genomic_DNA"/>
</dbReference>
<feature type="transmembrane region" description="Helical" evidence="5">
    <location>
        <begin position="118"/>
        <end position="137"/>
    </location>
</feature>
<dbReference type="SMART" id="SM00028">
    <property type="entry name" value="TPR"/>
    <property type="match status" value="4"/>
</dbReference>
<feature type="repeat" description="TPR" evidence="3">
    <location>
        <begin position="414"/>
        <end position="447"/>
    </location>
</feature>
<feature type="non-terminal residue" evidence="6">
    <location>
        <position position="1"/>
    </location>
</feature>
<keyword evidence="1" id="KW-0677">Repeat</keyword>
<dbReference type="AlphaFoldDB" id="A0A7V2F3H8"/>
<dbReference type="InterPro" id="IPR011990">
    <property type="entry name" value="TPR-like_helical_dom_sf"/>
</dbReference>
<dbReference type="PANTHER" id="PTHR44858">
    <property type="entry name" value="TETRATRICOPEPTIDE REPEAT PROTEIN 6"/>
    <property type="match status" value="1"/>
</dbReference>
<protein>
    <submittedName>
        <fullName evidence="6">Tetratricopeptide repeat protein</fullName>
    </submittedName>
</protein>
<keyword evidence="5" id="KW-1133">Transmembrane helix</keyword>
<feature type="region of interest" description="Disordered" evidence="4">
    <location>
        <begin position="85"/>
        <end position="115"/>
    </location>
</feature>
<dbReference type="PROSITE" id="PS50005">
    <property type="entry name" value="TPR"/>
    <property type="match status" value="1"/>
</dbReference>